<feature type="region of interest" description="Disordered" evidence="1">
    <location>
        <begin position="769"/>
        <end position="811"/>
    </location>
</feature>
<feature type="compositionally biased region" description="Polar residues" evidence="1">
    <location>
        <begin position="919"/>
        <end position="931"/>
    </location>
</feature>
<dbReference type="GeneID" id="108980177"/>
<dbReference type="Proteomes" id="UP000235220">
    <property type="component" value="Chromosome 14"/>
</dbReference>
<dbReference type="InterPro" id="IPR052657">
    <property type="entry name" value="PDP_family_Arabidopsis"/>
</dbReference>
<accession>A0A2I4DHF6</accession>
<organism evidence="2 3">
    <name type="scientific">Juglans regia</name>
    <name type="common">English walnut</name>
    <dbReference type="NCBI Taxonomy" id="51240"/>
    <lineage>
        <taxon>Eukaryota</taxon>
        <taxon>Viridiplantae</taxon>
        <taxon>Streptophyta</taxon>
        <taxon>Embryophyta</taxon>
        <taxon>Tracheophyta</taxon>
        <taxon>Spermatophyta</taxon>
        <taxon>Magnoliopsida</taxon>
        <taxon>eudicotyledons</taxon>
        <taxon>Gunneridae</taxon>
        <taxon>Pentapetalae</taxon>
        <taxon>rosids</taxon>
        <taxon>fabids</taxon>
        <taxon>Fagales</taxon>
        <taxon>Juglandaceae</taxon>
        <taxon>Juglans</taxon>
    </lineage>
</organism>
<dbReference type="Gramene" id="Jr14_02480_p1">
    <property type="protein sequence ID" value="cds.Jr14_02480_p1"/>
    <property type="gene ID" value="Jr14_02480"/>
</dbReference>
<dbReference type="SUPFAM" id="SSF54928">
    <property type="entry name" value="RNA-binding domain, RBD"/>
    <property type="match status" value="2"/>
</dbReference>
<dbReference type="PANTHER" id="PTHR10688:SF2">
    <property type="entry name" value="PWWP DOMAIN-CONTAINING PROTEIN"/>
    <property type="match status" value="1"/>
</dbReference>
<keyword evidence="2" id="KW-1185">Reference proteome</keyword>
<reference evidence="3" key="1">
    <citation type="submission" date="2025-08" db="UniProtKB">
        <authorList>
            <consortium name="RefSeq"/>
        </authorList>
    </citation>
    <scope>IDENTIFICATION</scope>
    <source>
        <tissue evidence="3">Leaves</tissue>
    </source>
</reference>
<dbReference type="Gene3D" id="3.30.70.330">
    <property type="match status" value="1"/>
</dbReference>
<dbReference type="KEGG" id="jre:108980177"/>
<evidence type="ECO:0000313" key="3">
    <source>
        <dbReference type="RefSeq" id="XP_018806573.1"/>
    </source>
</evidence>
<evidence type="ECO:0000256" key="1">
    <source>
        <dbReference type="SAM" id="MobiDB-lite"/>
    </source>
</evidence>
<proteinExistence type="predicted"/>
<dbReference type="AlphaFoldDB" id="A0A2I4DHF6"/>
<dbReference type="OrthoDB" id="1914593at2759"/>
<sequence>MQAGEIVWTRVLFPQKWWPGLVLRADALGVLVSFFDLQPPRYFFKPEVRPFEDNFRSLSCSTSDALLDRALRLFGRRTLWSLTCPCWRRKKNSRDCFQAAAAAATSFQAVGVLGFVRSRAVSPWIEEADFVDAVRVLAQIQAFRGYSSGNQRLRYKRNCQRGSEDENSVETDNLEVQGESQLFFVEVEKILAAGVAKTPNSGLPVVKESFNERHHDSMSQARIKQWKAHAANEMLVNLHCLAVDPCYLVGKHLKTLEQNVLRSRSLSFQNTPDFCLRKFLQPKSIEAQSSHRLDINSPTRIKQLKAQSVDEMLINLCSLALDPCCLAGKFLKTLEQNVLKFRSLSFQNTLAKCSQPKGIEAQFSHPGSTNPEMSVKVDRKQSCVENFSSSVSCTDTSVNFLGIKRKLQQPSASLRSFKVHKTKPFFSGTGTSASLHINKTGGKANSLDASISAPLSGPSFKLQMAMSAFQLNGSGAYLKRKHNDFDIDRFNAPFPVPPIKVKIKHHSASSPQSFTYLCNSSFVELVLDMFSISLSEQASHHDDNVEIDTKPCISCVERQELGKCLCNWEYNRVHYEDVGVDSNLRSLQPLATQSLSKHVIGTHANSTEVDSGLAAKKCPLQSGLIVDIIKKLPGDGAISNRSNECSSINLSLGDSFKELYRPVISISSFGSQRGRQLEALAASTSLHMKFPRLFKLPSKEELVKVFSPFGPVDTLKTRISSWTGAAQVVFSHPTDAVAAYQYAKEKITLFGKANIRLWLDPLEHRRRGTKFSVPSPSMTGKPVNQKSCPPVSSTSSIKSQRGEKLEAPTSATASTLHMKFPTDFKLPSKEELLKKFSPFHAVDSQRTKVFFYTGAAQVVFSDPTDAVAAYQCAKKKVLFGDTNIRFWLDSLEQRRRGTMFSAPSPSMTGEPVNPKSCPPVSSTSSFKSQGGEQLEELAPGTASTALHMKFSKNSKPPSKQELIKKFSPFGTIDSTKTKVYSCTGAAQVVFLNPTDAVAAYQYAKKKRVLSSEANVRFWVDAMGHRKRGTKVPVSPPELTGKPVNLKSCLKKSSSLEHRNKKKP</sequence>
<protein>
    <submittedName>
        <fullName evidence="3">Uncharacterized protein LOC108980177 isoform X1</fullName>
    </submittedName>
</protein>
<dbReference type="InterPro" id="IPR012677">
    <property type="entry name" value="Nucleotide-bd_a/b_plait_sf"/>
</dbReference>
<dbReference type="FunCoup" id="A0A2I4DHF6">
    <property type="interactions" value="9"/>
</dbReference>
<evidence type="ECO:0000313" key="2">
    <source>
        <dbReference type="Proteomes" id="UP000235220"/>
    </source>
</evidence>
<dbReference type="PANTHER" id="PTHR10688">
    <property type="entry name" value="PWWP DOMAIN-CONTAINING PROTEIN"/>
    <property type="match status" value="1"/>
</dbReference>
<gene>
    <name evidence="3" type="primary">LOC108980177</name>
</gene>
<feature type="region of interest" description="Disordered" evidence="1">
    <location>
        <begin position="1027"/>
        <end position="1063"/>
    </location>
</feature>
<dbReference type="GO" id="GO:0003676">
    <property type="term" value="F:nucleic acid binding"/>
    <property type="evidence" value="ECO:0007669"/>
    <property type="project" value="InterPro"/>
</dbReference>
<feature type="compositionally biased region" description="Polar residues" evidence="1">
    <location>
        <begin position="772"/>
        <end position="799"/>
    </location>
</feature>
<dbReference type="InterPro" id="IPR035979">
    <property type="entry name" value="RBD_domain_sf"/>
</dbReference>
<name>A0A2I4DHF6_JUGRE</name>
<dbReference type="RefSeq" id="XP_018806573.1">
    <property type="nucleotide sequence ID" value="XM_018951028.2"/>
</dbReference>
<feature type="region of interest" description="Disordered" evidence="1">
    <location>
        <begin position="901"/>
        <end position="933"/>
    </location>
</feature>
<dbReference type="CDD" id="cd05162">
    <property type="entry name" value="PWWP"/>
    <property type="match status" value="1"/>
</dbReference>